<name>A0A0N4VLA4_ENTVE</name>
<accession>A0A0N4VLA4</accession>
<evidence type="ECO:0000256" key="1">
    <source>
        <dbReference type="SAM" id="Phobius"/>
    </source>
</evidence>
<keyword evidence="1" id="KW-0472">Membrane</keyword>
<keyword evidence="3" id="KW-1185">Reference proteome</keyword>
<reference evidence="2 3" key="2">
    <citation type="submission" date="2018-10" db="EMBL/GenBank/DDBJ databases">
        <authorList>
            <consortium name="Pathogen Informatics"/>
        </authorList>
    </citation>
    <scope>NUCLEOTIDE SEQUENCE [LARGE SCALE GENOMIC DNA]</scope>
</reference>
<dbReference type="EMBL" id="UXUI01011381">
    <property type="protein sequence ID" value="VDD96199.1"/>
    <property type="molecule type" value="Genomic_DNA"/>
</dbReference>
<evidence type="ECO:0000313" key="3">
    <source>
        <dbReference type="Proteomes" id="UP000274131"/>
    </source>
</evidence>
<dbReference type="WBParaSite" id="EVEC_0001166401-mRNA-1">
    <property type="protein sequence ID" value="EVEC_0001166401-mRNA-1"/>
    <property type="gene ID" value="EVEC_0001166401"/>
</dbReference>
<dbReference type="Proteomes" id="UP000274131">
    <property type="component" value="Unassembled WGS sequence"/>
</dbReference>
<keyword evidence="1" id="KW-0812">Transmembrane</keyword>
<evidence type="ECO:0000313" key="4">
    <source>
        <dbReference type="WBParaSite" id="EVEC_0001166401-mRNA-1"/>
    </source>
</evidence>
<reference evidence="4" key="1">
    <citation type="submission" date="2017-02" db="UniProtKB">
        <authorList>
            <consortium name="WormBaseParasite"/>
        </authorList>
    </citation>
    <scope>IDENTIFICATION</scope>
</reference>
<sequence length="168" mass="19229">MGGRSSTPVHVRQAMEAPQYPDMNAVFSQLPKMMQVADDMHRMTEYMMDLRNMTFAMVCISLILGGLYLLTKLILHYKRKNSYRKQLIERQLEAVGERAFPRHFHYGGGYQGFCEPWLEPRPKTATSIDMEKIQLGGCAQNDNGDRMSEITPRVTETKNLPNGLTNKV</sequence>
<gene>
    <name evidence="2" type="ORF">EVEC_LOCUS10950</name>
</gene>
<proteinExistence type="predicted"/>
<dbReference type="AlphaFoldDB" id="A0A0N4VLA4"/>
<dbReference type="OrthoDB" id="5858966at2759"/>
<protein>
    <submittedName>
        <fullName evidence="2 4">Uncharacterized protein</fullName>
    </submittedName>
</protein>
<keyword evidence="1" id="KW-1133">Transmembrane helix</keyword>
<evidence type="ECO:0000313" key="2">
    <source>
        <dbReference type="EMBL" id="VDD96199.1"/>
    </source>
</evidence>
<organism evidence="4">
    <name type="scientific">Enterobius vermicularis</name>
    <name type="common">Human pinworm</name>
    <dbReference type="NCBI Taxonomy" id="51028"/>
    <lineage>
        <taxon>Eukaryota</taxon>
        <taxon>Metazoa</taxon>
        <taxon>Ecdysozoa</taxon>
        <taxon>Nematoda</taxon>
        <taxon>Chromadorea</taxon>
        <taxon>Rhabditida</taxon>
        <taxon>Spirurina</taxon>
        <taxon>Oxyuridomorpha</taxon>
        <taxon>Oxyuroidea</taxon>
        <taxon>Oxyuridae</taxon>
        <taxon>Enterobius</taxon>
    </lineage>
</organism>
<feature type="transmembrane region" description="Helical" evidence="1">
    <location>
        <begin position="53"/>
        <end position="75"/>
    </location>
</feature>